<comment type="caution">
    <text evidence="2">The sequence shown here is derived from an EMBL/GenBank/DDBJ whole genome shotgun (WGS) entry which is preliminary data.</text>
</comment>
<sequence length="105" mass="11794">MGYTRETSDLLYVCLRNRDKQEPAVSRSLYSNPKYNSASITAPQHHSQITSSLTSRRAMDSDRGLLVQQNTSRWAEVSDSTLPSELTLKMVVSLITVATVESRPY</sequence>
<evidence type="ECO:0000313" key="3">
    <source>
        <dbReference type="Proteomes" id="UP001283361"/>
    </source>
</evidence>
<feature type="region of interest" description="Disordered" evidence="1">
    <location>
        <begin position="35"/>
        <end position="56"/>
    </location>
</feature>
<name>A0AAE1CW51_9GAST</name>
<keyword evidence="3" id="KW-1185">Reference proteome</keyword>
<reference evidence="2" key="1">
    <citation type="journal article" date="2023" name="G3 (Bethesda)">
        <title>A reference genome for the long-term kleptoplast-retaining sea slug Elysia crispata morphotype clarki.</title>
        <authorList>
            <person name="Eastman K.E."/>
            <person name="Pendleton A.L."/>
            <person name="Shaikh M.A."/>
            <person name="Suttiyut T."/>
            <person name="Ogas R."/>
            <person name="Tomko P."/>
            <person name="Gavelis G."/>
            <person name="Widhalm J.R."/>
            <person name="Wisecaver J.H."/>
        </authorList>
    </citation>
    <scope>NUCLEOTIDE SEQUENCE</scope>
    <source>
        <strain evidence="2">ECLA1</strain>
    </source>
</reference>
<protein>
    <submittedName>
        <fullName evidence="2">Uncharacterized protein</fullName>
    </submittedName>
</protein>
<dbReference type="Proteomes" id="UP001283361">
    <property type="component" value="Unassembled WGS sequence"/>
</dbReference>
<evidence type="ECO:0000313" key="2">
    <source>
        <dbReference type="EMBL" id="KAK3739052.1"/>
    </source>
</evidence>
<dbReference type="AlphaFoldDB" id="A0AAE1CW51"/>
<accession>A0AAE1CW51</accession>
<organism evidence="2 3">
    <name type="scientific">Elysia crispata</name>
    <name type="common">lettuce slug</name>
    <dbReference type="NCBI Taxonomy" id="231223"/>
    <lineage>
        <taxon>Eukaryota</taxon>
        <taxon>Metazoa</taxon>
        <taxon>Spiralia</taxon>
        <taxon>Lophotrochozoa</taxon>
        <taxon>Mollusca</taxon>
        <taxon>Gastropoda</taxon>
        <taxon>Heterobranchia</taxon>
        <taxon>Euthyneura</taxon>
        <taxon>Panpulmonata</taxon>
        <taxon>Sacoglossa</taxon>
        <taxon>Placobranchoidea</taxon>
        <taxon>Plakobranchidae</taxon>
        <taxon>Elysia</taxon>
    </lineage>
</organism>
<gene>
    <name evidence="2" type="ORF">RRG08_025141</name>
</gene>
<proteinExistence type="predicted"/>
<feature type="compositionally biased region" description="Polar residues" evidence="1">
    <location>
        <begin position="35"/>
        <end position="55"/>
    </location>
</feature>
<evidence type="ECO:0000256" key="1">
    <source>
        <dbReference type="SAM" id="MobiDB-lite"/>
    </source>
</evidence>
<dbReference type="EMBL" id="JAWDGP010006556">
    <property type="protein sequence ID" value="KAK3739052.1"/>
    <property type="molecule type" value="Genomic_DNA"/>
</dbReference>